<sequence>MVDMEKFDLLIDTNYVPTDEEVLQIQEYLSEPLQDLKSIEDKVTAAELHLQNLRREQAKLVQGIDKYRRLISPVRRLPADILREIFLSCLPEDRNPTMSCDEAPMLLTRICSVWRSIAMSTPRLWAALHIPVPKSGPVFEASYDPTTGARRLITSVVDARLEAVVGWMQRSGTLPLSFSLAEIDVYPPTNHAKTFLKCIAEQRSRWKNIALVCAGSSLTDFRKIPPSDVPLLQLLSIRVSRPEFAANTEELKWKDSPIFSAAGITSLSLCFLDTPLFGFPFSWSQLTHFGLEADRWNTTADTSVDDLTSILENCPNLVSCQLRLGHGSNPQHRVVFPPISLPRLESMKIYDAVQIPTFFAAILAPSLRKLEYLADGRARAAPNSSAFSRLLAGVGGNLEELIVTIGIFETDDAAELFPLCPALRTLVIASTPLVPPTSHSDDKPATISSSFLKVLNCVPNLEKFECHTEANFSDEALLEFILRKHSGKDLALKPLKSVYVLFKRCQTIDIIPLLEDQIANGLSLTLKYPPRTYRGPFSPYEGLPPALKADPYFYLQSPY</sequence>
<dbReference type="InterPro" id="IPR032675">
    <property type="entry name" value="LRR_dom_sf"/>
</dbReference>
<dbReference type="AlphaFoldDB" id="A0A9P5YS67"/>
<comment type="caution">
    <text evidence="2">The sequence shown here is derived from an EMBL/GenBank/DDBJ whole genome shotgun (WGS) entry which is preliminary data.</text>
</comment>
<accession>A0A9P5YS67</accession>
<name>A0A9P5YS67_9AGAR</name>
<evidence type="ECO:0000313" key="2">
    <source>
        <dbReference type="EMBL" id="KAF9474118.1"/>
    </source>
</evidence>
<evidence type="ECO:0000256" key="1">
    <source>
        <dbReference type="SAM" id="Coils"/>
    </source>
</evidence>
<organism evidence="2 3">
    <name type="scientific">Pholiota conissans</name>
    <dbReference type="NCBI Taxonomy" id="109636"/>
    <lineage>
        <taxon>Eukaryota</taxon>
        <taxon>Fungi</taxon>
        <taxon>Dikarya</taxon>
        <taxon>Basidiomycota</taxon>
        <taxon>Agaricomycotina</taxon>
        <taxon>Agaricomycetes</taxon>
        <taxon>Agaricomycetidae</taxon>
        <taxon>Agaricales</taxon>
        <taxon>Agaricineae</taxon>
        <taxon>Strophariaceae</taxon>
        <taxon>Pholiota</taxon>
    </lineage>
</organism>
<evidence type="ECO:0008006" key="4">
    <source>
        <dbReference type="Google" id="ProtNLM"/>
    </source>
</evidence>
<evidence type="ECO:0000313" key="3">
    <source>
        <dbReference type="Proteomes" id="UP000807469"/>
    </source>
</evidence>
<dbReference type="EMBL" id="MU155396">
    <property type="protein sequence ID" value="KAF9474118.1"/>
    <property type="molecule type" value="Genomic_DNA"/>
</dbReference>
<keyword evidence="3" id="KW-1185">Reference proteome</keyword>
<proteinExistence type="predicted"/>
<dbReference type="Gene3D" id="3.80.10.10">
    <property type="entry name" value="Ribonuclease Inhibitor"/>
    <property type="match status" value="1"/>
</dbReference>
<feature type="coiled-coil region" evidence="1">
    <location>
        <begin position="36"/>
        <end position="70"/>
    </location>
</feature>
<dbReference type="OrthoDB" id="3365698at2759"/>
<protein>
    <recommendedName>
        <fullName evidence="4">F-box domain-containing protein</fullName>
    </recommendedName>
</protein>
<keyword evidence="1" id="KW-0175">Coiled coil</keyword>
<dbReference type="Proteomes" id="UP000807469">
    <property type="component" value="Unassembled WGS sequence"/>
</dbReference>
<gene>
    <name evidence="2" type="ORF">BDN70DRAFT_997256</name>
</gene>
<reference evidence="2" key="1">
    <citation type="submission" date="2020-11" db="EMBL/GenBank/DDBJ databases">
        <authorList>
            <consortium name="DOE Joint Genome Institute"/>
            <person name="Ahrendt S."/>
            <person name="Riley R."/>
            <person name="Andreopoulos W."/>
            <person name="Labutti K."/>
            <person name="Pangilinan J."/>
            <person name="Ruiz-Duenas F.J."/>
            <person name="Barrasa J.M."/>
            <person name="Sanchez-Garcia M."/>
            <person name="Camarero S."/>
            <person name="Miyauchi S."/>
            <person name="Serrano A."/>
            <person name="Linde D."/>
            <person name="Babiker R."/>
            <person name="Drula E."/>
            <person name="Ayuso-Fernandez I."/>
            <person name="Pacheco R."/>
            <person name="Padilla G."/>
            <person name="Ferreira P."/>
            <person name="Barriuso J."/>
            <person name="Kellner H."/>
            <person name="Castanera R."/>
            <person name="Alfaro M."/>
            <person name="Ramirez L."/>
            <person name="Pisabarro A.G."/>
            <person name="Kuo A."/>
            <person name="Tritt A."/>
            <person name="Lipzen A."/>
            <person name="He G."/>
            <person name="Yan M."/>
            <person name="Ng V."/>
            <person name="Cullen D."/>
            <person name="Martin F."/>
            <person name="Rosso M.-N."/>
            <person name="Henrissat B."/>
            <person name="Hibbett D."/>
            <person name="Martinez A.T."/>
            <person name="Grigoriev I.V."/>
        </authorList>
    </citation>
    <scope>NUCLEOTIDE SEQUENCE</scope>
    <source>
        <strain evidence="2">CIRM-BRFM 674</strain>
    </source>
</reference>